<dbReference type="PIRSF" id="PIRSF000726">
    <property type="entry name" value="Asp_kin"/>
    <property type="match status" value="1"/>
</dbReference>
<dbReference type="PROSITE" id="PS51671">
    <property type="entry name" value="ACT"/>
    <property type="match status" value="1"/>
</dbReference>
<keyword evidence="9 13" id="KW-0067">ATP-binding</keyword>
<dbReference type="NCBIfam" id="TIGR00657">
    <property type="entry name" value="asp_kinases"/>
    <property type="match status" value="1"/>
</dbReference>
<evidence type="ECO:0000256" key="2">
    <source>
        <dbReference type="ARBA" id="ARBA00004766"/>
    </source>
</evidence>
<dbReference type="FunFam" id="3.30.2130.10:FF:000001">
    <property type="entry name" value="Bifunctional aspartokinase/homoserine dehydrogenase"/>
    <property type="match status" value="1"/>
</dbReference>
<dbReference type="SUPFAM" id="SSF53633">
    <property type="entry name" value="Carbamate kinase-like"/>
    <property type="match status" value="1"/>
</dbReference>
<comment type="catalytic activity">
    <reaction evidence="12 14">
        <text>L-aspartate + ATP = 4-phospho-L-aspartate + ADP</text>
        <dbReference type="Rhea" id="RHEA:23776"/>
        <dbReference type="ChEBI" id="CHEBI:29991"/>
        <dbReference type="ChEBI" id="CHEBI:30616"/>
        <dbReference type="ChEBI" id="CHEBI:57535"/>
        <dbReference type="ChEBI" id="CHEBI:456216"/>
        <dbReference type="EC" id="2.7.2.4"/>
    </reaction>
</comment>
<comment type="pathway">
    <text evidence="4 15">Amino-acid biosynthesis; L-threonine biosynthesis; L-threonine from L-aspartate: step 1/5.</text>
</comment>
<comment type="similarity">
    <text evidence="5 14">Belongs to the aspartokinase family.</text>
</comment>
<comment type="pathway">
    <text evidence="3 15">Amino-acid biosynthesis; L-methionine biosynthesis via de novo pathway; L-homoserine from L-aspartate: step 1/3.</text>
</comment>
<dbReference type="PROSITE" id="PS00324">
    <property type="entry name" value="ASPARTOKINASE"/>
    <property type="match status" value="1"/>
</dbReference>
<proteinExistence type="inferred from homology"/>
<evidence type="ECO:0000313" key="18">
    <source>
        <dbReference type="Proteomes" id="UP000199300"/>
    </source>
</evidence>
<evidence type="ECO:0000256" key="8">
    <source>
        <dbReference type="ARBA" id="ARBA00022777"/>
    </source>
</evidence>
<evidence type="ECO:0000256" key="15">
    <source>
        <dbReference type="RuleBase" id="RU004249"/>
    </source>
</evidence>
<evidence type="ECO:0000313" key="17">
    <source>
        <dbReference type="EMBL" id="SEO29970.1"/>
    </source>
</evidence>
<evidence type="ECO:0000256" key="11">
    <source>
        <dbReference type="ARBA" id="ARBA00023154"/>
    </source>
</evidence>
<evidence type="ECO:0000256" key="6">
    <source>
        <dbReference type="ARBA" id="ARBA00022679"/>
    </source>
</evidence>
<dbReference type="InterPro" id="IPR005260">
    <property type="entry name" value="Asp_kin_monofn"/>
</dbReference>
<feature type="binding site" evidence="13">
    <location>
        <position position="49"/>
    </location>
    <ligand>
        <name>substrate</name>
    </ligand>
</feature>
<name>A0A1H8NK33_9BACI</name>
<keyword evidence="6 14" id="KW-0808">Transferase</keyword>
<dbReference type="EMBL" id="FODJ01000006">
    <property type="protein sequence ID" value="SEO29970.1"/>
    <property type="molecule type" value="Genomic_DNA"/>
</dbReference>
<evidence type="ECO:0000256" key="5">
    <source>
        <dbReference type="ARBA" id="ARBA00010122"/>
    </source>
</evidence>
<dbReference type="InterPro" id="IPR001341">
    <property type="entry name" value="Asp_kinase"/>
</dbReference>
<keyword evidence="11" id="KW-0457">Lysine biosynthesis</keyword>
<dbReference type="Pfam" id="PF22468">
    <property type="entry name" value="ACT_9"/>
    <property type="match status" value="1"/>
</dbReference>
<dbReference type="GO" id="GO:0005829">
    <property type="term" value="C:cytosol"/>
    <property type="evidence" value="ECO:0007669"/>
    <property type="project" value="TreeGrafter"/>
</dbReference>
<dbReference type="UniPathway" id="UPA00034">
    <property type="reaction ID" value="UER00015"/>
</dbReference>
<dbReference type="Pfam" id="PF00696">
    <property type="entry name" value="AA_kinase"/>
    <property type="match status" value="1"/>
</dbReference>
<dbReference type="SUPFAM" id="SSF55021">
    <property type="entry name" value="ACT-like"/>
    <property type="match status" value="2"/>
</dbReference>
<dbReference type="Gene3D" id="1.20.120.1320">
    <property type="entry name" value="Aspartokinase, catalytic domain"/>
    <property type="match status" value="1"/>
</dbReference>
<dbReference type="PANTHER" id="PTHR21499">
    <property type="entry name" value="ASPARTATE KINASE"/>
    <property type="match status" value="1"/>
</dbReference>
<evidence type="ECO:0000256" key="10">
    <source>
        <dbReference type="ARBA" id="ARBA00022915"/>
    </source>
</evidence>
<dbReference type="Gene3D" id="3.30.2130.10">
    <property type="entry name" value="VC0802-like"/>
    <property type="match status" value="1"/>
</dbReference>
<dbReference type="FunFam" id="3.40.1160.10:FF:000027">
    <property type="entry name" value="Aspartokinase"/>
    <property type="match status" value="1"/>
</dbReference>
<dbReference type="RefSeq" id="WP_091497190.1">
    <property type="nucleotide sequence ID" value="NZ_FODJ01000006.1"/>
</dbReference>
<evidence type="ECO:0000256" key="3">
    <source>
        <dbReference type="ARBA" id="ARBA00004986"/>
    </source>
</evidence>
<evidence type="ECO:0000256" key="1">
    <source>
        <dbReference type="ARBA" id="ARBA00003121"/>
    </source>
</evidence>
<dbReference type="PANTHER" id="PTHR21499:SF67">
    <property type="entry name" value="ASPARTOKINASE 3"/>
    <property type="match status" value="1"/>
</dbReference>
<keyword evidence="15" id="KW-0028">Amino-acid biosynthesis</keyword>
<dbReference type="AlphaFoldDB" id="A0A1H8NK33"/>
<evidence type="ECO:0000256" key="7">
    <source>
        <dbReference type="ARBA" id="ARBA00022741"/>
    </source>
</evidence>
<evidence type="ECO:0000256" key="13">
    <source>
        <dbReference type="PIRSR" id="PIRSR000726-1"/>
    </source>
</evidence>
<keyword evidence="18" id="KW-1185">Reference proteome</keyword>
<dbReference type="GO" id="GO:0009089">
    <property type="term" value="P:lysine biosynthetic process via diaminopimelate"/>
    <property type="evidence" value="ECO:0007669"/>
    <property type="project" value="UniProtKB-UniPathway"/>
</dbReference>
<feature type="binding site" evidence="13">
    <location>
        <position position="224"/>
    </location>
    <ligand>
        <name>ATP</name>
        <dbReference type="ChEBI" id="CHEBI:30616"/>
    </ligand>
</feature>
<evidence type="ECO:0000256" key="12">
    <source>
        <dbReference type="ARBA" id="ARBA00047872"/>
    </source>
</evidence>
<gene>
    <name evidence="17" type="ORF">SAMN04488134_1069</name>
</gene>
<dbReference type="CDD" id="cd04911">
    <property type="entry name" value="ACT_AKiii-YclM-BS_1"/>
    <property type="match status" value="1"/>
</dbReference>
<feature type="binding site" evidence="13">
    <location>
        <position position="119"/>
    </location>
    <ligand>
        <name>substrate</name>
    </ligand>
</feature>
<dbReference type="InterPro" id="IPR036393">
    <property type="entry name" value="AceGlu_kinase-like_sf"/>
</dbReference>
<dbReference type="GO" id="GO:0019877">
    <property type="term" value="P:diaminopimelate biosynthetic process"/>
    <property type="evidence" value="ECO:0007669"/>
    <property type="project" value="UniProtKB-KW"/>
</dbReference>
<dbReference type="Proteomes" id="UP000199300">
    <property type="component" value="Unassembled WGS sequence"/>
</dbReference>
<dbReference type="NCBIfam" id="NF006540">
    <property type="entry name" value="PRK09034.1"/>
    <property type="match status" value="1"/>
</dbReference>
<dbReference type="InterPro" id="IPR001048">
    <property type="entry name" value="Asp/Glu/Uridylate_kinase"/>
</dbReference>
<sequence length="448" mass="49492">MKVAKFGGSSVASAEQLKKVACIIQDDPARRVIVVSAPGKRNSEDVKVTDLLINLGNAYQVGKDYQYELERVLHRYQIIIAGLQLSSELVNTISQDLVQVLEKDYDIETKLEAIKASGEDSLAKILSTYLISLGIDARYLNPQDAGIILSDQPGSAQILPESFEKIYKLRKSNQIFVIPGFFGYTPEGKLVTFSRGGSDITGSIVAAGLKAELYENFTDVDSVYCVNPQIVDQPKEITSLTYKEMRELAYGGFSVFHAEALIPAFKAKIPVCIKNTNNPNALGTIIVSEKEVRGNPVVGIASDKGFMSLYVSKYLMNREVGFGRRLLNILEDEGISYEHTPSGIDDLSVVLREKQMTPEKESFVIERINNELHPDLVYIERGLALIMIVGEEMHSHIGTAAKATQAFADAKVNIEMINQGSSEVSVMFGIKEEGVERAVRSLYNAFFR</sequence>
<dbReference type="GO" id="GO:0009088">
    <property type="term" value="P:threonine biosynthetic process"/>
    <property type="evidence" value="ECO:0007669"/>
    <property type="project" value="UniProtKB-UniPathway"/>
</dbReference>
<dbReference type="OrthoDB" id="9799110at2"/>
<organism evidence="17 18">
    <name type="scientific">Amphibacillus marinus</name>
    <dbReference type="NCBI Taxonomy" id="872970"/>
    <lineage>
        <taxon>Bacteria</taxon>
        <taxon>Bacillati</taxon>
        <taxon>Bacillota</taxon>
        <taxon>Bacilli</taxon>
        <taxon>Bacillales</taxon>
        <taxon>Bacillaceae</taxon>
        <taxon>Amphibacillus</taxon>
    </lineage>
</organism>
<accession>A0A1H8NK33</accession>
<dbReference type="Gene3D" id="3.40.1160.10">
    <property type="entry name" value="Acetylglutamate kinase-like"/>
    <property type="match status" value="1"/>
</dbReference>
<protein>
    <recommendedName>
        <fullName evidence="14">Aspartokinase</fullName>
        <ecNumber evidence="14">2.7.2.4</ecNumber>
    </recommendedName>
</protein>
<feature type="domain" description="ACT" evidence="16">
    <location>
        <begin position="388"/>
        <end position="448"/>
    </location>
</feature>
<dbReference type="InterPro" id="IPR002912">
    <property type="entry name" value="ACT_dom"/>
</dbReference>
<dbReference type="GO" id="GO:0009090">
    <property type="term" value="P:homoserine biosynthetic process"/>
    <property type="evidence" value="ECO:0007669"/>
    <property type="project" value="TreeGrafter"/>
</dbReference>
<dbReference type="UniPathway" id="UPA00051">
    <property type="reaction ID" value="UER00462"/>
</dbReference>
<dbReference type="InterPro" id="IPR018042">
    <property type="entry name" value="Aspartate_kinase_CS"/>
</dbReference>
<comment type="function">
    <text evidence="1">Catalyzes the phosphorylation of the beta-carboxyl group of aspartic acid with ATP to yield 4-phospho-L-aspartate, which is involved in the branched biosynthetic pathway leading to the biosynthesis of amino acids threonine, isoleucine and methionine.</text>
</comment>
<keyword evidence="10" id="KW-0220">Diaminopimelate biosynthesis</keyword>
<comment type="pathway">
    <text evidence="2 15">Amino-acid biosynthesis; L-lysine biosynthesis via DAP pathway; (S)-tetrahydrodipicolinate from L-aspartate: step 1/4.</text>
</comment>
<evidence type="ECO:0000256" key="14">
    <source>
        <dbReference type="RuleBase" id="RU003448"/>
    </source>
</evidence>
<evidence type="ECO:0000256" key="9">
    <source>
        <dbReference type="ARBA" id="ARBA00022840"/>
    </source>
</evidence>
<keyword evidence="7 13" id="KW-0547">Nucleotide-binding</keyword>
<feature type="binding site" evidence="13">
    <location>
        <begin position="218"/>
        <end position="219"/>
    </location>
    <ligand>
        <name>ATP</name>
        <dbReference type="ChEBI" id="CHEBI:30616"/>
    </ligand>
</feature>
<keyword evidence="8 14" id="KW-0418">Kinase</keyword>
<evidence type="ECO:0000256" key="4">
    <source>
        <dbReference type="ARBA" id="ARBA00005139"/>
    </source>
</evidence>
<evidence type="ECO:0000259" key="16">
    <source>
        <dbReference type="PROSITE" id="PS51671"/>
    </source>
</evidence>
<dbReference type="GO" id="GO:0005524">
    <property type="term" value="F:ATP binding"/>
    <property type="evidence" value="ECO:0007669"/>
    <property type="project" value="UniProtKB-KW"/>
</dbReference>
<dbReference type="CDD" id="cd04916">
    <property type="entry name" value="ACT_AKiii-YclM-BS_2"/>
    <property type="match status" value="1"/>
</dbReference>
<dbReference type="InterPro" id="IPR042199">
    <property type="entry name" value="AsparK_Bifunc_asparK/hSer_DH"/>
</dbReference>
<reference evidence="17 18" key="1">
    <citation type="submission" date="2016-10" db="EMBL/GenBank/DDBJ databases">
        <authorList>
            <person name="de Groot N.N."/>
        </authorList>
    </citation>
    <scope>NUCLEOTIDE SEQUENCE [LARGE SCALE GENOMIC DNA]</scope>
    <source>
        <strain evidence="17 18">CGMCC 1.10434</strain>
    </source>
</reference>
<dbReference type="InterPro" id="IPR054352">
    <property type="entry name" value="ACT_Aspartokinase"/>
</dbReference>
<dbReference type="UniPathway" id="UPA00050">
    <property type="reaction ID" value="UER00461"/>
</dbReference>
<feature type="binding site" evidence="13">
    <location>
        <begin position="5"/>
        <end position="8"/>
    </location>
    <ligand>
        <name>ATP</name>
        <dbReference type="ChEBI" id="CHEBI:30616"/>
    </ligand>
</feature>
<dbReference type="GO" id="GO:0004072">
    <property type="term" value="F:aspartate kinase activity"/>
    <property type="evidence" value="ECO:0007669"/>
    <property type="project" value="UniProtKB-EC"/>
</dbReference>
<dbReference type="STRING" id="872970.SAMN04488134_1069"/>
<dbReference type="EC" id="2.7.2.4" evidence="14"/>
<dbReference type="InterPro" id="IPR045865">
    <property type="entry name" value="ACT-like_dom_sf"/>
</dbReference>